<protein>
    <recommendedName>
        <fullName evidence="2">SMP-30/Gluconolactonase/LRE-like region domain-containing protein</fullName>
    </recommendedName>
</protein>
<keyword evidence="1" id="KW-0378">Hydrolase</keyword>
<dbReference type="InterPro" id="IPR051262">
    <property type="entry name" value="SMP-30/CGR1_Lactonase"/>
</dbReference>
<feature type="domain" description="SMP-30/Gluconolactonase/LRE-like region" evidence="2">
    <location>
        <begin position="24"/>
        <end position="264"/>
    </location>
</feature>
<dbReference type="PRINTS" id="PR01790">
    <property type="entry name" value="SMP30FAMILY"/>
</dbReference>
<name>A0ABR0EEN4_ZASCE</name>
<sequence length="300" mass="32964">MPLSSGWTDAETIPSKHFGDGLIFGESPRYKDGTLFVSDMLKHCVYNFDKHGNRTTLIEDEHSMNGTGFLPDGTFIYTSFFDKKLYSYKDGASKLYADVSHLMTGYCGDMVIDNEGYIYFDDVGCRPWHGDLASVGRLIVVKPDRTPFIAAEDMRFPNGLVLDKKGTTLYIVESFTKCLTAFDVPSPGRLENRRAVLKAEGPTDDDAIDGICIDSEDGIWLCFIHAGVVVRRSAEGKFTHVVRTGNLPTACTLGGEDGRTLYIVVNAMPDGAELFSAMGEKLTHGVIHTAVAPYPGQGYK</sequence>
<comment type="caution">
    <text evidence="3">The sequence shown here is derived from an EMBL/GenBank/DDBJ whole genome shotgun (WGS) entry which is preliminary data.</text>
</comment>
<dbReference type="EMBL" id="JAXOVC010000006">
    <property type="protein sequence ID" value="KAK4499927.1"/>
    <property type="molecule type" value="Genomic_DNA"/>
</dbReference>
<dbReference type="InterPro" id="IPR005511">
    <property type="entry name" value="SMP-30"/>
</dbReference>
<dbReference type="PANTHER" id="PTHR47572:SF4">
    <property type="entry name" value="LACTONASE DRP35"/>
    <property type="match status" value="1"/>
</dbReference>
<reference evidence="3 4" key="1">
    <citation type="journal article" date="2023" name="G3 (Bethesda)">
        <title>A chromosome-level genome assembly of Zasmidium syzygii isolated from banana leaves.</title>
        <authorList>
            <person name="van Westerhoven A.C."/>
            <person name="Mehrabi R."/>
            <person name="Talebi R."/>
            <person name="Steentjes M.B.F."/>
            <person name="Corcolon B."/>
            <person name="Chong P.A."/>
            <person name="Kema G.H.J."/>
            <person name="Seidl M.F."/>
        </authorList>
    </citation>
    <scope>NUCLEOTIDE SEQUENCE [LARGE SCALE GENOMIC DNA]</scope>
    <source>
        <strain evidence="3 4">P124</strain>
    </source>
</reference>
<evidence type="ECO:0000259" key="2">
    <source>
        <dbReference type="Pfam" id="PF08450"/>
    </source>
</evidence>
<dbReference type="Proteomes" id="UP001305779">
    <property type="component" value="Unassembled WGS sequence"/>
</dbReference>
<evidence type="ECO:0000313" key="4">
    <source>
        <dbReference type="Proteomes" id="UP001305779"/>
    </source>
</evidence>
<dbReference type="InterPro" id="IPR011042">
    <property type="entry name" value="6-blade_b-propeller_TolB-like"/>
</dbReference>
<dbReference type="Pfam" id="PF08450">
    <property type="entry name" value="SGL"/>
    <property type="match status" value="1"/>
</dbReference>
<proteinExistence type="predicted"/>
<dbReference type="SUPFAM" id="SSF63829">
    <property type="entry name" value="Calcium-dependent phosphotriesterase"/>
    <property type="match status" value="1"/>
</dbReference>
<evidence type="ECO:0000313" key="3">
    <source>
        <dbReference type="EMBL" id="KAK4499927.1"/>
    </source>
</evidence>
<keyword evidence="4" id="KW-1185">Reference proteome</keyword>
<dbReference type="InterPro" id="IPR013658">
    <property type="entry name" value="SGL"/>
</dbReference>
<dbReference type="PANTHER" id="PTHR47572">
    <property type="entry name" value="LIPOPROTEIN-RELATED"/>
    <property type="match status" value="1"/>
</dbReference>
<dbReference type="Gene3D" id="2.120.10.30">
    <property type="entry name" value="TolB, C-terminal domain"/>
    <property type="match status" value="1"/>
</dbReference>
<accession>A0ABR0EEN4</accession>
<evidence type="ECO:0000256" key="1">
    <source>
        <dbReference type="ARBA" id="ARBA00022801"/>
    </source>
</evidence>
<gene>
    <name evidence="3" type="ORF">PRZ48_008113</name>
</gene>
<organism evidence="3 4">
    <name type="scientific">Zasmidium cellare</name>
    <name type="common">Wine cellar mold</name>
    <name type="synonym">Racodium cellare</name>
    <dbReference type="NCBI Taxonomy" id="395010"/>
    <lineage>
        <taxon>Eukaryota</taxon>
        <taxon>Fungi</taxon>
        <taxon>Dikarya</taxon>
        <taxon>Ascomycota</taxon>
        <taxon>Pezizomycotina</taxon>
        <taxon>Dothideomycetes</taxon>
        <taxon>Dothideomycetidae</taxon>
        <taxon>Mycosphaerellales</taxon>
        <taxon>Mycosphaerellaceae</taxon>
        <taxon>Zasmidium</taxon>
    </lineage>
</organism>